<dbReference type="Pfam" id="PF19457">
    <property type="entry name" value="DUF5994"/>
    <property type="match status" value="1"/>
</dbReference>
<dbReference type="KEGG" id="mmc:Mmcs_2732"/>
<sequence>MTPSDPASPGSGRLTICDRAQIPGAVDGAWWPRSADLGDELPDLVAVLSRLIGPIRRVVYDPSSWTSAPSRVIHRNHAVAVDAYRLVANDTIYLVGSHSRDALLYVIGAHVPPPAARTVLDTVDGGRESIGVALLRRLTHREPAAAGERQDDTAL</sequence>
<organism evidence="1">
    <name type="scientific">Mycobacterium sp. (strain MCS)</name>
    <dbReference type="NCBI Taxonomy" id="164756"/>
    <lineage>
        <taxon>Bacteria</taxon>
        <taxon>Bacillati</taxon>
        <taxon>Actinomycetota</taxon>
        <taxon>Actinomycetes</taxon>
        <taxon>Mycobacteriales</taxon>
        <taxon>Mycobacteriaceae</taxon>
        <taxon>Mycobacterium</taxon>
    </lineage>
</organism>
<proteinExistence type="predicted"/>
<gene>
    <name evidence="1" type="ordered locus">Mmcs_2732</name>
</gene>
<name>A0A5Q5BKC6_MYCSS</name>
<reference evidence="1" key="1">
    <citation type="submission" date="2006-06" db="EMBL/GenBank/DDBJ databases">
        <title>Complete sequence of chromosome of Mycobacterium sp. MCS.</title>
        <authorList>
            <consortium name="US DOE Joint Genome Institute"/>
            <person name="Copeland A."/>
            <person name="Lucas S."/>
            <person name="Lapidus A."/>
            <person name="Barry K."/>
            <person name="Detter J.C."/>
            <person name="Glavina del Rio T."/>
            <person name="Hammon N."/>
            <person name="Israni S."/>
            <person name="Dalin E."/>
            <person name="Tice H."/>
            <person name="Pitluck S."/>
            <person name="Martinez M."/>
            <person name="Schmutz J."/>
            <person name="Larimer F."/>
            <person name="Land M."/>
            <person name="Hauser L."/>
            <person name="Kyrpides N."/>
            <person name="Kim E."/>
            <person name="Miller C.D."/>
            <person name="Hughes J.E."/>
            <person name="Anderson A.J."/>
            <person name="Sims R.C."/>
            <person name="Richardson P."/>
        </authorList>
    </citation>
    <scope>NUCLEOTIDE SEQUENCE [LARGE SCALE GENOMIC DNA]</scope>
    <source>
        <strain evidence="1">MCS</strain>
    </source>
</reference>
<dbReference type="EMBL" id="CP000384">
    <property type="protein sequence ID" value="ABG08839.1"/>
    <property type="molecule type" value="Genomic_DNA"/>
</dbReference>
<dbReference type="InterPro" id="IPR046036">
    <property type="entry name" value="DUF5994"/>
</dbReference>
<protein>
    <submittedName>
        <fullName evidence="1">Uncharacterized protein</fullName>
    </submittedName>
</protein>
<evidence type="ECO:0000313" key="1">
    <source>
        <dbReference type="EMBL" id="ABG08839.1"/>
    </source>
</evidence>
<accession>A0A5Q5BKC6</accession>
<dbReference type="AlphaFoldDB" id="A0A5Q5BKC6"/>